<dbReference type="PANTHER" id="PTHR34535">
    <property type="entry name" value="HYDROGENASE MATURATION FACTOR HYPA"/>
    <property type="match status" value="1"/>
</dbReference>
<dbReference type="Proteomes" id="UP001163115">
    <property type="component" value="Chromosome"/>
</dbReference>
<keyword evidence="2 4" id="KW-0479">Metal-binding</keyword>
<dbReference type="PANTHER" id="PTHR34535:SF3">
    <property type="entry name" value="HYDROGENASE MATURATION FACTOR HYPA"/>
    <property type="match status" value="1"/>
</dbReference>
<feature type="binding site" evidence="4">
    <location>
        <position position="90"/>
    </location>
    <ligand>
        <name>Zn(2+)</name>
        <dbReference type="ChEBI" id="CHEBI:29105"/>
    </ligand>
</feature>
<feature type="binding site" evidence="4">
    <location>
        <position position="2"/>
    </location>
    <ligand>
        <name>Ni(2+)</name>
        <dbReference type="ChEBI" id="CHEBI:49786"/>
    </ligand>
</feature>
<comment type="function">
    <text evidence="4">Involved in the maturation of [NiFe] hydrogenases. Required for nickel insertion into the metal center of the hydrogenase.</text>
</comment>
<feature type="binding site" evidence="4">
    <location>
        <position position="93"/>
    </location>
    <ligand>
        <name>Zn(2+)</name>
        <dbReference type="ChEBI" id="CHEBI:29105"/>
    </ligand>
</feature>
<feature type="binding site" evidence="4">
    <location>
        <position position="74"/>
    </location>
    <ligand>
        <name>Zn(2+)</name>
        <dbReference type="ChEBI" id="CHEBI:29105"/>
    </ligand>
</feature>
<sequence length="115" mass="12975">MHELGLVTHIVRTVEEISREEAFKKVSSVTLELGEVSGVIPDYLMDCWKYFRVKSQLLEEAELRILEIPAVTVCEDCKGTYSTLEFKKVCPHCGSVATYLVTGNEFIIKEIEACS</sequence>
<evidence type="ECO:0000256" key="3">
    <source>
        <dbReference type="ARBA" id="ARBA00022833"/>
    </source>
</evidence>
<feature type="binding site" evidence="4">
    <location>
        <position position="77"/>
    </location>
    <ligand>
        <name>Zn(2+)</name>
        <dbReference type="ChEBI" id="CHEBI:29105"/>
    </ligand>
</feature>
<proteinExistence type="inferred from homology"/>
<comment type="similarity">
    <text evidence="4">Belongs to the HypA/HybF family.</text>
</comment>
<dbReference type="EMBL" id="CP113524">
    <property type="protein sequence ID" value="WAJ23930.1"/>
    <property type="molecule type" value="Genomic_DNA"/>
</dbReference>
<keyword evidence="6" id="KW-1185">Reference proteome</keyword>
<dbReference type="PIRSF" id="PIRSF004761">
    <property type="entry name" value="Hydrgn_mat_HypA"/>
    <property type="match status" value="1"/>
</dbReference>
<evidence type="ECO:0000256" key="4">
    <source>
        <dbReference type="HAMAP-Rule" id="MF_00213"/>
    </source>
</evidence>
<evidence type="ECO:0000313" key="5">
    <source>
        <dbReference type="EMBL" id="WAJ23930.1"/>
    </source>
</evidence>
<dbReference type="RefSeq" id="WP_024837915.1">
    <property type="nucleotide sequence ID" value="NZ_CP113524.1"/>
</dbReference>
<organism evidence="5 6">
    <name type="scientific">Lacrimispora xylanolytica</name>
    <dbReference type="NCBI Taxonomy" id="29375"/>
    <lineage>
        <taxon>Bacteria</taxon>
        <taxon>Bacillati</taxon>
        <taxon>Bacillota</taxon>
        <taxon>Clostridia</taxon>
        <taxon>Lachnospirales</taxon>
        <taxon>Lachnospiraceae</taxon>
        <taxon>Lacrimispora</taxon>
    </lineage>
</organism>
<evidence type="ECO:0000313" key="6">
    <source>
        <dbReference type="Proteomes" id="UP001163115"/>
    </source>
</evidence>
<evidence type="ECO:0000256" key="2">
    <source>
        <dbReference type="ARBA" id="ARBA00022723"/>
    </source>
</evidence>
<gene>
    <name evidence="4" type="primary">hypA</name>
    <name evidence="5" type="ORF">OW255_20665</name>
</gene>
<protein>
    <recommendedName>
        <fullName evidence="4">Hydrogenase maturation factor HypA</fullName>
    </recommendedName>
</protein>
<evidence type="ECO:0000256" key="1">
    <source>
        <dbReference type="ARBA" id="ARBA00022596"/>
    </source>
</evidence>
<reference evidence="5" key="1">
    <citation type="submission" date="2022-11" db="EMBL/GenBank/DDBJ databases">
        <title>Lacrimispora xylanolytica sy1, complete genome.</title>
        <authorList>
            <person name="Choi S."/>
        </authorList>
    </citation>
    <scope>NUCLEOTIDE SEQUENCE</scope>
    <source>
        <strain evidence="5">Sy1</strain>
    </source>
</reference>
<name>A0ABY7AB65_9FIRM</name>
<dbReference type="Pfam" id="PF01155">
    <property type="entry name" value="HypA"/>
    <property type="match status" value="1"/>
</dbReference>
<dbReference type="InterPro" id="IPR000688">
    <property type="entry name" value="HypA/HybF"/>
</dbReference>
<keyword evidence="3 4" id="KW-0862">Zinc</keyword>
<dbReference type="HAMAP" id="MF_00213">
    <property type="entry name" value="HypA_HybF"/>
    <property type="match status" value="1"/>
</dbReference>
<accession>A0ABY7AB65</accession>
<dbReference type="Gene3D" id="3.30.2320.80">
    <property type="match status" value="1"/>
</dbReference>
<keyword evidence="1 4" id="KW-0533">Nickel</keyword>